<keyword evidence="1" id="KW-0418">Kinase</keyword>
<keyword evidence="1" id="KW-0808">Transferase</keyword>
<dbReference type="RefSeq" id="WP_149305668.1">
    <property type="nucleotide sequence ID" value="NZ_SRSD01000001.1"/>
</dbReference>
<protein>
    <submittedName>
        <fullName evidence="3">ATP-binding protein</fullName>
    </submittedName>
</protein>
<dbReference type="GO" id="GO:0004674">
    <property type="term" value="F:protein serine/threonine kinase activity"/>
    <property type="evidence" value="ECO:0007669"/>
    <property type="project" value="UniProtKB-KW"/>
</dbReference>
<organism evidence="3 4">
    <name type="scientific">Oryzomonas rubra</name>
    <dbReference type="NCBI Taxonomy" id="2509454"/>
    <lineage>
        <taxon>Bacteria</taxon>
        <taxon>Pseudomonadati</taxon>
        <taxon>Thermodesulfobacteriota</taxon>
        <taxon>Desulfuromonadia</taxon>
        <taxon>Geobacterales</taxon>
        <taxon>Geobacteraceae</taxon>
        <taxon>Oryzomonas</taxon>
    </lineage>
</organism>
<dbReference type="AlphaFoldDB" id="A0A5A9XQ12"/>
<dbReference type="Proteomes" id="UP000324298">
    <property type="component" value="Unassembled WGS sequence"/>
</dbReference>
<dbReference type="EMBL" id="SRSD01000001">
    <property type="protein sequence ID" value="KAA0895084.1"/>
    <property type="molecule type" value="Genomic_DNA"/>
</dbReference>
<dbReference type="GO" id="GO:0005524">
    <property type="term" value="F:ATP binding"/>
    <property type="evidence" value="ECO:0007669"/>
    <property type="project" value="UniProtKB-KW"/>
</dbReference>
<accession>A0A5A9XQ12</accession>
<dbReference type="OrthoDB" id="163538at2"/>
<reference evidence="3 4" key="1">
    <citation type="submission" date="2019-04" db="EMBL/GenBank/DDBJ databases">
        <title>Geobacter ruber sp. nov., ferric-reducing bacteria isolated from paddy soil.</title>
        <authorList>
            <person name="Xu Z."/>
            <person name="Masuda Y."/>
            <person name="Itoh H."/>
            <person name="Senoo K."/>
        </authorList>
    </citation>
    <scope>NUCLEOTIDE SEQUENCE [LARGE SCALE GENOMIC DNA]</scope>
    <source>
        <strain evidence="3 4">Red88</strain>
    </source>
</reference>
<evidence type="ECO:0000313" key="3">
    <source>
        <dbReference type="EMBL" id="KAA0895084.1"/>
    </source>
</evidence>
<dbReference type="CDD" id="cd16936">
    <property type="entry name" value="HATPase_RsbW-like"/>
    <property type="match status" value="1"/>
</dbReference>
<keyword evidence="4" id="KW-1185">Reference proteome</keyword>
<dbReference type="PANTHER" id="PTHR35526:SF3">
    <property type="entry name" value="ANTI-SIGMA-F FACTOR RSBW"/>
    <property type="match status" value="1"/>
</dbReference>
<evidence type="ECO:0000313" key="4">
    <source>
        <dbReference type="Proteomes" id="UP000324298"/>
    </source>
</evidence>
<dbReference type="InterPro" id="IPR036890">
    <property type="entry name" value="HATPase_C_sf"/>
</dbReference>
<dbReference type="FunFam" id="3.30.565.10:FF:000271">
    <property type="entry name" value="Anti-sigma B factor, putative"/>
    <property type="match status" value="1"/>
</dbReference>
<keyword evidence="1" id="KW-0723">Serine/threonine-protein kinase</keyword>
<dbReference type="Pfam" id="PF13581">
    <property type="entry name" value="HATPase_c_2"/>
    <property type="match status" value="1"/>
</dbReference>
<proteinExistence type="predicted"/>
<name>A0A5A9XQ12_9BACT</name>
<dbReference type="InterPro" id="IPR003594">
    <property type="entry name" value="HATPase_dom"/>
</dbReference>
<dbReference type="InterPro" id="IPR050267">
    <property type="entry name" value="Anti-sigma-factor_SerPK"/>
</dbReference>
<sequence>MKNTVDIEIVVPNQTRYLSMIGKIGENVVRELDRFKGDREALAHHLNVVLTEAMVNAIKHANAADPSKEILIRISVSDREICIKVYDSGQGFDLTSVPDPSFEADQLGEKGRGIFIIRSLMDSVEYKKADGGNVLEMKKSLG</sequence>
<evidence type="ECO:0000256" key="1">
    <source>
        <dbReference type="ARBA" id="ARBA00022527"/>
    </source>
</evidence>
<dbReference type="PANTHER" id="PTHR35526">
    <property type="entry name" value="ANTI-SIGMA-F FACTOR RSBW-RELATED"/>
    <property type="match status" value="1"/>
</dbReference>
<evidence type="ECO:0000259" key="2">
    <source>
        <dbReference type="Pfam" id="PF13581"/>
    </source>
</evidence>
<comment type="caution">
    <text evidence="3">The sequence shown here is derived from an EMBL/GenBank/DDBJ whole genome shotgun (WGS) entry which is preliminary data.</text>
</comment>
<dbReference type="SUPFAM" id="SSF55874">
    <property type="entry name" value="ATPase domain of HSP90 chaperone/DNA topoisomerase II/histidine kinase"/>
    <property type="match status" value="1"/>
</dbReference>
<gene>
    <name evidence="3" type="ORF">ET418_00770</name>
</gene>
<keyword evidence="3" id="KW-0547">Nucleotide-binding</keyword>
<feature type="domain" description="Histidine kinase/HSP90-like ATPase" evidence="2">
    <location>
        <begin position="36"/>
        <end position="139"/>
    </location>
</feature>
<keyword evidence="3" id="KW-0067">ATP-binding</keyword>
<dbReference type="Gene3D" id="3.30.565.10">
    <property type="entry name" value="Histidine kinase-like ATPase, C-terminal domain"/>
    <property type="match status" value="1"/>
</dbReference>